<feature type="chain" id="PRO_5034033983" evidence="1">
    <location>
        <begin position="19"/>
        <end position="190"/>
    </location>
</feature>
<organism evidence="2 3">
    <name type="scientific">Cudoniella acicularis</name>
    <dbReference type="NCBI Taxonomy" id="354080"/>
    <lineage>
        <taxon>Eukaryota</taxon>
        <taxon>Fungi</taxon>
        <taxon>Dikarya</taxon>
        <taxon>Ascomycota</taxon>
        <taxon>Pezizomycotina</taxon>
        <taxon>Leotiomycetes</taxon>
        <taxon>Helotiales</taxon>
        <taxon>Tricladiaceae</taxon>
        <taxon>Cudoniella</taxon>
    </lineage>
</organism>
<gene>
    <name evidence="2" type="ORF">G7Y89_g543</name>
</gene>
<evidence type="ECO:0000313" key="3">
    <source>
        <dbReference type="Proteomes" id="UP000566819"/>
    </source>
</evidence>
<feature type="signal peptide" evidence="1">
    <location>
        <begin position="1"/>
        <end position="18"/>
    </location>
</feature>
<dbReference type="EMBL" id="JAAMPI010000019">
    <property type="protein sequence ID" value="KAF4637561.1"/>
    <property type="molecule type" value="Genomic_DNA"/>
</dbReference>
<name>A0A8H4RY13_9HELO</name>
<dbReference type="PANTHER" id="PTHR34315:SF1">
    <property type="entry name" value="INTRADIOL RING-CLEAVAGE DIOXYGENASES DOMAIN-CONTAINING PROTEIN-RELATED"/>
    <property type="match status" value="1"/>
</dbReference>
<dbReference type="AlphaFoldDB" id="A0A8H4RY13"/>
<comment type="caution">
    <text evidence="2">The sequence shown here is derived from an EMBL/GenBank/DDBJ whole genome shotgun (WGS) entry which is preliminary data.</text>
</comment>
<dbReference type="GO" id="GO:0016702">
    <property type="term" value="F:oxidoreductase activity, acting on single donors with incorporation of molecular oxygen, incorporation of two atoms of oxygen"/>
    <property type="evidence" value="ECO:0007669"/>
    <property type="project" value="InterPro"/>
</dbReference>
<dbReference type="PANTHER" id="PTHR34315">
    <property type="match status" value="1"/>
</dbReference>
<evidence type="ECO:0000256" key="1">
    <source>
        <dbReference type="SAM" id="SignalP"/>
    </source>
</evidence>
<dbReference type="OrthoDB" id="121380at2759"/>
<keyword evidence="1" id="KW-0732">Signal</keyword>
<reference evidence="2 3" key="1">
    <citation type="submission" date="2020-03" db="EMBL/GenBank/DDBJ databases">
        <title>Draft Genome Sequence of Cudoniella acicularis.</title>
        <authorList>
            <person name="Buettner E."/>
            <person name="Kellner H."/>
        </authorList>
    </citation>
    <scope>NUCLEOTIDE SEQUENCE [LARGE SCALE GENOMIC DNA]</scope>
    <source>
        <strain evidence="2 3">DSM 108380</strain>
    </source>
</reference>
<accession>A0A8H4RY13</accession>
<dbReference type="GO" id="GO:0005506">
    <property type="term" value="F:iron ion binding"/>
    <property type="evidence" value="ECO:0007669"/>
    <property type="project" value="InterPro"/>
</dbReference>
<evidence type="ECO:0000313" key="2">
    <source>
        <dbReference type="EMBL" id="KAF4637561.1"/>
    </source>
</evidence>
<keyword evidence="3" id="KW-1185">Reference proteome</keyword>
<proteinExistence type="predicted"/>
<dbReference type="InterPro" id="IPR015889">
    <property type="entry name" value="Intradiol_dOase_core"/>
</dbReference>
<sequence>MQFSTPLLLGTLLPGITANPGHHEPLSFHELTRRSKFPKRGEPQAAVMNAKCWAFETLLQELNITAPSTADLHTGNTTFLRGMWPTNANGMLEMKTVSRDFMLSERNGTVVNGNTISTGQIFFDETLSEQIMALEPYVSHAQINRTINAVDSIYAAEAMDEFNPIMSVIPLDGEDVAKGMVAYITLGAAA</sequence>
<dbReference type="SUPFAM" id="SSF49482">
    <property type="entry name" value="Aromatic compound dioxygenase"/>
    <property type="match status" value="1"/>
</dbReference>
<dbReference type="Proteomes" id="UP000566819">
    <property type="component" value="Unassembled WGS sequence"/>
</dbReference>
<protein>
    <submittedName>
        <fullName evidence="2">Uncharacterized protein</fullName>
    </submittedName>
</protein>